<dbReference type="Proteomes" id="UP001732700">
    <property type="component" value="Chromosome 1C"/>
</dbReference>
<reference evidence="1" key="1">
    <citation type="submission" date="2021-05" db="EMBL/GenBank/DDBJ databases">
        <authorList>
            <person name="Scholz U."/>
            <person name="Mascher M."/>
            <person name="Fiebig A."/>
        </authorList>
    </citation>
    <scope>NUCLEOTIDE SEQUENCE [LARGE SCALE GENOMIC DNA]</scope>
</reference>
<organism evidence="1 2">
    <name type="scientific">Avena sativa</name>
    <name type="common">Oat</name>
    <dbReference type="NCBI Taxonomy" id="4498"/>
    <lineage>
        <taxon>Eukaryota</taxon>
        <taxon>Viridiplantae</taxon>
        <taxon>Streptophyta</taxon>
        <taxon>Embryophyta</taxon>
        <taxon>Tracheophyta</taxon>
        <taxon>Spermatophyta</taxon>
        <taxon>Magnoliopsida</taxon>
        <taxon>Liliopsida</taxon>
        <taxon>Poales</taxon>
        <taxon>Poaceae</taxon>
        <taxon>BOP clade</taxon>
        <taxon>Pooideae</taxon>
        <taxon>Poodae</taxon>
        <taxon>Poeae</taxon>
        <taxon>Poeae Chloroplast Group 1 (Aveneae type)</taxon>
        <taxon>Aveninae</taxon>
        <taxon>Avena</taxon>
    </lineage>
</organism>
<keyword evidence="2" id="KW-1185">Reference proteome</keyword>
<name>A0ACD5TLE2_AVESA</name>
<evidence type="ECO:0000313" key="2">
    <source>
        <dbReference type="Proteomes" id="UP001732700"/>
    </source>
</evidence>
<reference evidence="1" key="2">
    <citation type="submission" date="2025-09" db="UniProtKB">
        <authorList>
            <consortium name="EnsemblPlants"/>
        </authorList>
    </citation>
    <scope>IDENTIFICATION</scope>
</reference>
<evidence type="ECO:0000313" key="1">
    <source>
        <dbReference type="EnsemblPlants" id="AVESA.00010b.r2.1CG0077790.1.CDS.1"/>
    </source>
</evidence>
<proteinExistence type="predicted"/>
<sequence length="341" mass="39169">MASTREESATCRPEDDVVPPKSKSKSIRRKDFISTLPTREGWSTPLVQYNKYWHRAQILNEILQVQDTFNPRSDDIIMVTQPKSGTTWLKALTFTITGRARLSFSDHPLLTRHPHQLVPFIEIPDHDHTSHARLLDTLPSPRLLATHLPLSSLLEMSPGRCSSRMIYLSRNPKDTLVSRWHFEHKVLQPEHRDFKMELEKAFTMFCEGVSECGPFWDHCLEYWMESLARPDKVMFLKYEEIKADPVQAVRNLAVFLDVPFSHEEETSGVPQEVVRICSFDTLTSLPVNQAGGVDHGTYYMPNSAFFRKGVAGDWANYMTKQMGENLDLIVKEKLQGSGLFF</sequence>
<dbReference type="EnsemblPlants" id="AVESA.00010b.r2.1CG0077790.1">
    <property type="protein sequence ID" value="AVESA.00010b.r2.1CG0077790.1.CDS.1"/>
    <property type="gene ID" value="AVESA.00010b.r2.1CG0077790"/>
</dbReference>
<accession>A0ACD5TLE2</accession>
<protein>
    <submittedName>
        <fullName evidence="1">Uncharacterized protein</fullName>
    </submittedName>
</protein>